<name>A0ABU5ESB7_9BACT</name>
<comment type="caution">
    <text evidence="1">The sequence shown here is derived from an EMBL/GenBank/DDBJ whole genome shotgun (WGS) entry which is preliminary data.</text>
</comment>
<proteinExistence type="predicted"/>
<dbReference type="Proteomes" id="UP001272242">
    <property type="component" value="Unassembled WGS sequence"/>
</dbReference>
<dbReference type="Pfam" id="PF05136">
    <property type="entry name" value="Phage_portal_2"/>
    <property type="match status" value="1"/>
</dbReference>
<reference evidence="2" key="1">
    <citation type="journal article" date="2023" name="Mar. Drugs">
        <title>Gemmata algarum, a Novel Planctomycete Isolated from an Algal Mat, Displays Antimicrobial Activity.</title>
        <authorList>
            <person name="Kumar G."/>
            <person name="Kallscheuer N."/>
            <person name="Kashif M."/>
            <person name="Ahamad S."/>
            <person name="Jagadeeshwari U."/>
            <person name="Pannikurungottu S."/>
            <person name="Haufschild T."/>
            <person name="Kabuu M."/>
            <person name="Sasikala C."/>
            <person name="Jogler C."/>
            <person name="Ramana C."/>
        </authorList>
    </citation>
    <scope>NUCLEOTIDE SEQUENCE [LARGE SCALE GENOMIC DNA]</scope>
    <source>
        <strain evidence="2">JC673</strain>
    </source>
</reference>
<feature type="non-terminal residue" evidence="1">
    <location>
        <position position="477"/>
    </location>
</feature>
<accession>A0ABU5ESB7</accession>
<keyword evidence="2" id="KW-1185">Reference proteome</keyword>
<dbReference type="EMBL" id="JAXBLV010000023">
    <property type="protein sequence ID" value="MDY3558243.1"/>
    <property type="molecule type" value="Genomic_DNA"/>
</dbReference>
<evidence type="ECO:0000313" key="1">
    <source>
        <dbReference type="EMBL" id="MDY3558243.1"/>
    </source>
</evidence>
<dbReference type="InterPro" id="IPR006429">
    <property type="entry name" value="Phage_lambda_portal"/>
</dbReference>
<sequence length="477" mass="52343">MYPAITLTALDAPAPLPEPDAHAHLRTALAAKVRRLEETLLSLDNLLAPQDWLDAGDGFPGPGGWRVNRPAQRTQDRTRAPLSYLNEEEWRQHVALARDLCTRNHLALGFRDHVSNFIGPVQISFVPRARGAAPALVAACTRAWAEWCEFAEWGQGEEDREEECRRRLIVEGETTLRFFVGDEGSDGLPYARHVEPELIRTPPGGSTVDRCGWGVVTAEGDDEREEGLWVCDPADVSRGREVPASEYVRVKGNVDRTVKRGLSDFLPVGEQLRKVLGLLDNMAHVARVQAAIAWWEQYPSATAEQVAAQVRLGADYHRPKGSPGSAGAGTEVTGYEAGTVVRTEGGREVKPGPVSSGTAGFEAVERMVLRGVGFRWGCPSYFSGDGDASFASVLVTGSPFVRLTQARQERVKAFACRVASRVVEFCERSGRLPRGVSKWVRAVGTCRPVVIADEEKKARTFLALYQQNCADPVEFVR</sequence>
<protein>
    <submittedName>
        <fullName evidence="1">Phage portal protein</fullName>
    </submittedName>
</protein>
<organism evidence="1 2">
    <name type="scientific">Gemmata algarum</name>
    <dbReference type="NCBI Taxonomy" id="2975278"/>
    <lineage>
        <taxon>Bacteria</taxon>
        <taxon>Pseudomonadati</taxon>
        <taxon>Planctomycetota</taxon>
        <taxon>Planctomycetia</taxon>
        <taxon>Gemmatales</taxon>
        <taxon>Gemmataceae</taxon>
        <taxon>Gemmata</taxon>
    </lineage>
</organism>
<gene>
    <name evidence="1" type="ORF">R5W23_004535</name>
</gene>
<evidence type="ECO:0000313" key="2">
    <source>
        <dbReference type="Proteomes" id="UP001272242"/>
    </source>
</evidence>
<dbReference type="RefSeq" id="WP_320685195.1">
    <property type="nucleotide sequence ID" value="NZ_JAXBLV010000023.1"/>
</dbReference>